<accession>A0A7F5R7Y7</accession>
<dbReference type="GeneID" id="112904953"/>
<proteinExistence type="predicted"/>
<dbReference type="PANTHER" id="PTHR12259:SF1">
    <property type="entry name" value="GH21964P"/>
    <property type="match status" value="1"/>
</dbReference>
<feature type="compositionally biased region" description="Polar residues" evidence="1">
    <location>
        <begin position="12"/>
        <end position="23"/>
    </location>
</feature>
<dbReference type="OrthoDB" id="6509831at2759"/>
<feature type="compositionally biased region" description="Low complexity" evidence="1">
    <location>
        <begin position="25"/>
        <end position="37"/>
    </location>
</feature>
<evidence type="ECO:0000313" key="3">
    <source>
        <dbReference type="Proteomes" id="UP000192223"/>
    </source>
</evidence>
<dbReference type="InterPro" id="IPR017379">
    <property type="entry name" value="GIPC1/2/3"/>
</dbReference>
<name>A0A7F5R7Y7_AGRPL</name>
<dbReference type="AlphaFoldDB" id="A0A7F5R7Y7"/>
<dbReference type="InterPro" id="IPR056814">
    <property type="entry name" value="GIPC1-3_GH1"/>
</dbReference>
<dbReference type="PANTHER" id="PTHR12259">
    <property type="entry name" value="RGS-GAIP INTERACTING PROTEIN GIPC"/>
    <property type="match status" value="1"/>
</dbReference>
<feature type="region of interest" description="Disordered" evidence="1">
    <location>
        <begin position="1"/>
        <end position="37"/>
    </location>
</feature>
<reference evidence="4" key="1">
    <citation type="submission" date="2025-08" db="UniProtKB">
        <authorList>
            <consortium name="RefSeq"/>
        </authorList>
    </citation>
    <scope>IDENTIFICATION</scope>
    <source>
        <tissue evidence="4">Entire body</tissue>
    </source>
</reference>
<evidence type="ECO:0000313" key="4">
    <source>
        <dbReference type="RefSeq" id="XP_025832081.1"/>
    </source>
</evidence>
<keyword evidence="3" id="KW-1185">Reference proteome</keyword>
<gene>
    <name evidence="4" type="primary">LOC112904953</name>
</gene>
<dbReference type="Proteomes" id="UP000192223">
    <property type="component" value="Unplaced"/>
</dbReference>
<evidence type="ECO:0000256" key="1">
    <source>
        <dbReference type="SAM" id="MobiDB-lite"/>
    </source>
</evidence>
<sequence length="138" mass="15988">MFKKNRQKQEQKSPNGLQNSDPYENNGTTDTNNQDQSTIGRPQLVFHCQLAHGSPTGLISGFSNVRELYQKIAEHFEFPVSEILFCTLNTYKIDMKKLLGGQIGLEDLIFVHRKGKFELHFLYNFLAMQNKTLVYLRF</sequence>
<protein>
    <submittedName>
        <fullName evidence="4">PDZ domain-containing protein GIPC1-like</fullName>
    </submittedName>
</protein>
<dbReference type="Pfam" id="PF25083">
    <property type="entry name" value="GIPC1_GH1"/>
    <property type="match status" value="1"/>
</dbReference>
<dbReference type="RefSeq" id="XP_025832081.1">
    <property type="nucleotide sequence ID" value="XM_025976296.1"/>
</dbReference>
<organism evidence="3 4">
    <name type="scientific">Agrilus planipennis</name>
    <name type="common">Emerald ash borer</name>
    <name type="synonym">Agrilus marcopoli</name>
    <dbReference type="NCBI Taxonomy" id="224129"/>
    <lineage>
        <taxon>Eukaryota</taxon>
        <taxon>Metazoa</taxon>
        <taxon>Ecdysozoa</taxon>
        <taxon>Arthropoda</taxon>
        <taxon>Hexapoda</taxon>
        <taxon>Insecta</taxon>
        <taxon>Pterygota</taxon>
        <taxon>Neoptera</taxon>
        <taxon>Endopterygota</taxon>
        <taxon>Coleoptera</taxon>
        <taxon>Polyphaga</taxon>
        <taxon>Elateriformia</taxon>
        <taxon>Buprestoidea</taxon>
        <taxon>Buprestidae</taxon>
        <taxon>Agrilinae</taxon>
        <taxon>Agrilus</taxon>
    </lineage>
</organism>
<feature type="domain" description="GIPC1-3 GH1" evidence="2">
    <location>
        <begin position="45"/>
        <end position="110"/>
    </location>
</feature>
<dbReference type="InParanoid" id="A0A7F5R7Y7"/>
<evidence type="ECO:0000259" key="2">
    <source>
        <dbReference type="Pfam" id="PF25083"/>
    </source>
</evidence>
<dbReference type="KEGG" id="apln:112904953"/>